<sequence length="899" mass="99145">MSSTTINGDSIIFNNNNGDIIGKIKAEKLTNHAIVGNASVISFEGTTTNDVMSISRTHEIPINLNIDASGNIDINLASGNQFHITVDTNITNVNLINQKIGQNGNIVFIYTQNIVGSNVTWTNNQGTIAWANNSIPTLNNSNGEYDIVSFNCIYSNIIYANFNTTIATTTTVPNNTIYYTSQIPTSTSDTEYIVHSPDNEPNTKLFLNQIESPNLVFVRNSTYTFDISYESNSSFAFNFSLSNDSSNIYTNGITVNGTPGTTGAYITFTVPVDAPDLLYYIDLNRSNAGNYITITWPGARYHSSANEFVLGYNTNWEINNQVISSSIAISRKVLYKFDQSHIKFTGTSLSLVDIDGKDLTNYIETTGTPGIDGILSFYVPSYKYASNTVNMVVDGVTIGSLSLESPTNSDNIIIDKSLPLVNTSNILSTLPVNPLITNIDSILLHQLTNNATDSISGIDSVTIDTSNINWTTTGTNNVLVNIKDNAQNTYTFNHAISINSYIIKDVTNPVISIDGLASSSSAGAYELYEIHDNLLSNISVSDLNYTSLPVTISSDINPTVAGTYTVTFTCADILNNIQTVTHAYEIYEIVIPSSYRIYVDSNSANRPTVTYNNTTYQCATYDRDFFGVNHAFQNYDNYYYNGNTWNTPLQNLDNPGEEYILIGKHYSDLPEFGIDFGQQHSIFGYWVYNVIDLTTPLPDATTSYPYVDPINHMYNYSFYAHFQSVSSVPGELASDWNFILYQTMNGGNNRFIYGIDYTSTNTIAITGSDDSAITTSSSNNHYHILSNNIDFDLTVYNKLCLVVNKFDGEERISLFLNGVKEFDSSDSAVGVGHNNIGGIPDKVTNCLSGYRNNSHLYPTSTFIFRDIGGTNYNTPVKVKDFRVFNQTLDDNTAIALTAS</sequence>
<protein>
    <submittedName>
        <fullName evidence="1">Uncharacterized protein</fullName>
    </submittedName>
</protein>
<evidence type="ECO:0000313" key="1">
    <source>
        <dbReference type="EMBL" id="QHT37291.1"/>
    </source>
</evidence>
<dbReference type="AlphaFoldDB" id="A0A6C0F8W4"/>
<organism evidence="1">
    <name type="scientific">viral metagenome</name>
    <dbReference type="NCBI Taxonomy" id="1070528"/>
    <lineage>
        <taxon>unclassified sequences</taxon>
        <taxon>metagenomes</taxon>
        <taxon>organismal metagenomes</taxon>
    </lineage>
</organism>
<dbReference type="EMBL" id="MN738792">
    <property type="protein sequence ID" value="QHT37291.1"/>
    <property type="molecule type" value="Genomic_DNA"/>
</dbReference>
<accession>A0A6C0F8W4</accession>
<proteinExistence type="predicted"/>
<reference evidence="1" key="1">
    <citation type="journal article" date="2020" name="Nature">
        <title>Giant virus diversity and host interactions through global metagenomics.</title>
        <authorList>
            <person name="Schulz F."/>
            <person name="Roux S."/>
            <person name="Paez-Espino D."/>
            <person name="Jungbluth S."/>
            <person name="Walsh D.A."/>
            <person name="Denef V.J."/>
            <person name="McMahon K.D."/>
            <person name="Konstantinidis K.T."/>
            <person name="Eloe-Fadrosh E.A."/>
            <person name="Kyrpides N.C."/>
            <person name="Woyke T."/>
        </authorList>
    </citation>
    <scope>NUCLEOTIDE SEQUENCE</scope>
    <source>
        <strain evidence="1">GVMAG-S-ERX555967-131</strain>
    </source>
</reference>
<name>A0A6C0F8W4_9ZZZZ</name>